<keyword evidence="5" id="KW-1185">Reference proteome</keyword>
<dbReference type="EMBL" id="KZ678130">
    <property type="protein sequence ID" value="PSN72082.1"/>
    <property type="molecule type" value="Genomic_DNA"/>
</dbReference>
<proteinExistence type="inferred from homology"/>
<dbReference type="PANTHER" id="PTHR42748">
    <property type="entry name" value="NITROGEN METABOLITE REPRESSION PROTEIN NMRA FAMILY MEMBER"/>
    <property type="match status" value="1"/>
</dbReference>
<evidence type="ECO:0000256" key="1">
    <source>
        <dbReference type="ARBA" id="ARBA00006328"/>
    </source>
</evidence>
<evidence type="ECO:0000256" key="2">
    <source>
        <dbReference type="ARBA" id="ARBA00022857"/>
    </source>
</evidence>
<keyword evidence="2" id="KW-0521">NADP</keyword>
<dbReference type="Gene3D" id="3.90.25.10">
    <property type="entry name" value="UDP-galactose 4-epimerase, domain 1"/>
    <property type="match status" value="1"/>
</dbReference>
<sequence length="365" mass="40880">MSNYKVSTIFIVGGTGAQGRPVVRGLVPKYHCKILTRDLNSARAKELAALPNVSLVEGTFADEEALRAGFAGCDGAFINIDGFNCGEKTEMYWAMRSYEIALELGIKFFVYGNLDFVLKKSGYDPKFRTAHYDGKGRIGEWILQQTRDNGHKMGAALFTTGPYIEMSISSRTPMSPTIEDGIVTWRVPLGDGAVVHVALDDCEGYVRWLFDNPDRANGMDLEVAIDHIGYKELAAAFEKVTGHPARYIDTTLEEYWESGSLSLAKRTSSGYNASLEDKASTTIEKNFTGFWNMWKYSGGNNGVVRRDYKLLDEILPNRIKSAEEWFRREEEKSKRLGLNGLWDRVQPENLRPALKLAEDGRVGKL</sequence>
<protein>
    <submittedName>
        <fullName evidence="4">NAD(P)-binding protein</fullName>
    </submittedName>
</protein>
<feature type="domain" description="NmrA-like" evidence="3">
    <location>
        <begin position="7"/>
        <end position="253"/>
    </location>
</feature>
<dbReference type="PANTHER" id="PTHR42748:SF14">
    <property type="entry name" value="SNOAL-LIKE DOMAIN-CONTAINING PROTEIN"/>
    <property type="match status" value="1"/>
</dbReference>
<name>A0A2T2P341_CORCC</name>
<dbReference type="Proteomes" id="UP000240883">
    <property type="component" value="Unassembled WGS sequence"/>
</dbReference>
<dbReference type="InterPro" id="IPR036291">
    <property type="entry name" value="NAD(P)-bd_dom_sf"/>
</dbReference>
<accession>A0A2T2P341</accession>
<dbReference type="InterPro" id="IPR051164">
    <property type="entry name" value="NmrA-like_oxidored"/>
</dbReference>
<gene>
    <name evidence="4" type="ORF">BS50DRAFT_657890</name>
</gene>
<dbReference type="AlphaFoldDB" id="A0A2T2P341"/>
<dbReference type="Pfam" id="PF05368">
    <property type="entry name" value="NmrA"/>
    <property type="match status" value="1"/>
</dbReference>
<dbReference type="OrthoDB" id="300709at2759"/>
<evidence type="ECO:0000313" key="5">
    <source>
        <dbReference type="Proteomes" id="UP000240883"/>
    </source>
</evidence>
<dbReference type="SUPFAM" id="SSF51735">
    <property type="entry name" value="NAD(P)-binding Rossmann-fold domains"/>
    <property type="match status" value="1"/>
</dbReference>
<comment type="similarity">
    <text evidence="1">Belongs to the NmrA-type oxidoreductase family.</text>
</comment>
<reference evidence="4 5" key="1">
    <citation type="journal article" date="2018" name="Front. Microbiol.">
        <title>Genome-Wide Analysis of Corynespora cassiicola Leaf Fall Disease Putative Effectors.</title>
        <authorList>
            <person name="Lopez D."/>
            <person name="Ribeiro S."/>
            <person name="Label P."/>
            <person name="Fumanal B."/>
            <person name="Venisse J.S."/>
            <person name="Kohler A."/>
            <person name="de Oliveira R.R."/>
            <person name="Labutti K."/>
            <person name="Lipzen A."/>
            <person name="Lail K."/>
            <person name="Bauer D."/>
            <person name="Ohm R.A."/>
            <person name="Barry K.W."/>
            <person name="Spatafora J."/>
            <person name="Grigoriev I.V."/>
            <person name="Martin F.M."/>
            <person name="Pujade-Renaud V."/>
        </authorList>
    </citation>
    <scope>NUCLEOTIDE SEQUENCE [LARGE SCALE GENOMIC DNA]</scope>
    <source>
        <strain evidence="4 5">Philippines</strain>
    </source>
</reference>
<dbReference type="Gene3D" id="3.40.50.720">
    <property type="entry name" value="NAD(P)-binding Rossmann-like Domain"/>
    <property type="match status" value="1"/>
</dbReference>
<dbReference type="STRING" id="1448308.A0A2T2P341"/>
<organism evidence="4 5">
    <name type="scientific">Corynespora cassiicola Philippines</name>
    <dbReference type="NCBI Taxonomy" id="1448308"/>
    <lineage>
        <taxon>Eukaryota</taxon>
        <taxon>Fungi</taxon>
        <taxon>Dikarya</taxon>
        <taxon>Ascomycota</taxon>
        <taxon>Pezizomycotina</taxon>
        <taxon>Dothideomycetes</taxon>
        <taxon>Pleosporomycetidae</taxon>
        <taxon>Pleosporales</taxon>
        <taxon>Corynesporascaceae</taxon>
        <taxon>Corynespora</taxon>
    </lineage>
</organism>
<evidence type="ECO:0000259" key="3">
    <source>
        <dbReference type="Pfam" id="PF05368"/>
    </source>
</evidence>
<dbReference type="GO" id="GO:0005634">
    <property type="term" value="C:nucleus"/>
    <property type="evidence" value="ECO:0007669"/>
    <property type="project" value="TreeGrafter"/>
</dbReference>
<dbReference type="InterPro" id="IPR008030">
    <property type="entry name" value="NmrA-like"/>
</dbReference>
<evidence type="ECO:0000313" key="4">
    <source>
        <dbReference type="EMBL" id="PSN72082.1"/>
    </source>
</evidence>